<keyword evidence="10" id="KW-0418">Kinase</keyword>
<dbReference type="SUPFAM" id="SSF51206">
    <property type="entry name" value="cAMP-binding domain-like"/>
    <property type="match status" value="2"/>
</dbReference>
<dbReference type="AlphaFoldDB" id="A0A077REM1"/>
<dbReference type="GO" id="GO:0005634">
    <property type="term" value="C:nucleus"/>
    <property type="evidence" value="ECO:0007669"/>
    <property type="project" value="TreeGrafter"/>
</dbReference>
<accession>A0A077REM1</accession>
<feature type="region of interest" description="Disordered" evidence="8">
    <location>
        <begin position="510"/>
        <end position="540"/>
    </location>
</feature>
<dbReference type="SMART" id="SM00394">
    <property type="entry name" value="RIIa"/>
    <property type="match status" value="1"/>
</dbReference>
<feature type="compositionally biased region" description="Polar residues" evidence="8">
    <location>
        <begin position="530"/>
        <end position="540"/>
    </location>
</feature>
<dbReference type="CDD" id="cd00038">
    <property type="entry name" value="CAP_ED"/>
    <property type="match status" value="2"/>
</dbReference>
<dbReference type="Pfam" id="PF00027">
    <property type="entry name" value="cNMP_binding"/>
    <property type="match status" value="2"/>
</dbReference>
<keyword evidence="5" id="KW-0677">Repeat</keyword>
<keyword evidence="3" id="KW-0597">Phosphoprotein</keyword>
<dbReference type="GO" id="GO:0005829">
    <property type="term" value="C:cytosol"/>
    <property type="evidence" value="ECO:0007669"/>
    <property type="project" value="TreeGrafter"/>
</dbReference>
<dbReference type="InterPro" id="IPR014710">
    <property type="entry name" value="RmlC-like_jellyroll"/>
</dbReference>
<dbReference type="PANTHER" id="PTHR11635:SF152">
    <property type="entry name" value="CAMP-DEPENDENT PROTEIN KINASE TYPE I REGULATORY SUBUNIT-RELATED"/>
    <property type="match status" value="1"/>
</dbReference>
<dbReference type="Gene3D" id="2.60.120.10">
    <property type="entry name" value="Jelly Rolls"/>
    <property type="match status" value="2"/>
</dbReference>
<dbReference type="GO" id="GO:0016301">
    <property type="term" value="F:kinase activity"/>
    <property type="evidence" value="ECO:0007669"/>
    <property type="project" value="UniProtKB-KW"/>
</dbReference>
<dbReference type="PROSITE" id="PS50042">
    <property type="entry name" value="CNMP_BINDING_3"/>
    <property type="match status" value="2"/>
</dbReference>
<sequence length="540" mass="57951">MSLPPNCTALLNDLNHDVARARPSDPLQFCANWFNSKLEHQRRQLLSKNDASTPFSQSIGPSDLDFARVNPGMASPTQRASFFNSDPFGAPSSSSVTSSAPVPMDASALPDSTPAPAPPTNFPPSATTTTTTTTALTSNISNTPLIPPTFNLGRRTSVSAESMAPSAVNAQSDGSPLPKTVIPKSEEQMQRIRGSIGNNLLFRNLEQDQYRDVLLAMKEVQVEANVTVIEQGAQGDYFYVVESGTLDVYVHSPSRNADQPAPASTLGDKKVSYGPGSSFGELALLYAQPRAATVLSTSPCTLWALDRITFRSILMETNSRRRALYEKFLMDVPLFERLSAAERAKISDSLELREYAPGQAVITQGERGTEFFIIVEGNAEVRKTKDEGREEVVGKLSRGDYFGELALLNNAPRAATVAAVAVALQRGGQGQGQEEAVIGNDKLRVVTMSERAFTRLLGPLAGILERHAKETYGDEYNNSNHDSKIASDLQQENNASRLVVNNNAGLASVEGGGSAFPHPMDSSAKPGQGAWSSANPFAAA</sequence>
<dbReference type="FunFam" id="2.60.120.10:FF:000230">
    <property type="entry name" value="cAMP-dependent protein kinase regulatory subunit"/>
    <property type="match status" value="1"/>
</dbReference>
<name>A0A077REM1_9BASI</name>
<evidence type="ECO:0000256" key="3">
    <source>
        <dbReference type="ARBA" id="ARBA00022553"/>
    </source>
</evidence>
<dbReference type="PROSITE" id="PS00889">
    <property type="entry name" value="CNMP_BINDING_2"/>
    <property type="match status" value="2"/>
</dbReference>
<dbReference type="InterPro" id="IPR050503">
    <property type="entry name" value="cAMP-dep_PK_reg_su-like"/>
</dbReference>
<dbReference type="InterPro" id="IPR003117">
    <property type="entry name" value="cAMP_dep_PK_reg_su_I/II_a/b"/>
</dbReference>
<feature type="domain" description="Cyclic nucleotide-binding" evidence="9">
    <location>
        <begin position="201"/>
        <end position="331"/>
    </location>
</feature>
<evidence type="ECO:0000256" key="4">
    <source>
        <dbReference type="ARBA" id="ARBA00022566"/>
    </source>
</evidence>
<evidence type="ECO:0000313" key="10">
    <source>
        <dbReference type="EMBL" id="CDI57154.1"/>
    </source>
</evidence>
<dbReference type="PROSITE" id="PS00888">
    <property type="entry name" value="CNMP_BINDING_1"/>
    <property type="match status" value="2"/>
</dbReference>
<dbReference type="GO" id="GO:0034236">
    <property type="term" value="F:protein kinase A catalytic subunit binding"/>
    <property type="evidence" value="ECO:0007669"/>
    <property type="project" value="TreeGrafter"/>
</dbReference>
<dbReference type="GO" id="GO:0005952">
    <property type="term" value="C:cAMP-dependent protein kinase complex"/>
    <property type="evidence" value="ECO:0007669"/>
    <property type="project" value="InterPro"/>
</dbReference>
<feature type="compositionally biased region" description="Pro residues" evidence="8">
    <location>
        <begin position="113"/>
        <end position="122"/>
    </location>
</feature>
<evidence type="ECO:0000256" key="5">
    <source>
        <dbReference type="ARBA" id="ARBA00022737"/>
    </source>
</evidence>
<dbReference type="Pfam" id="PF02197">
    <property type="entry name" value="RIIa"/>
    <property type="match status" value="1"/>
</dbReference>
<keyword evidence="10" id="KW-0808">Transferase</keyword>
<evidence type="ECO:0000256" key="8">
    <source>
        <dbReference type="SAM" id="MobiDB-lite"/>
    </source>
</evidence>
<evidence type="ECO:0000259" key="9">
    <source>
        <dbReference type="PROSITE" id="PS50042"/>
    </source>
</evidence>
<evidence type="ECO:0000256" key="1">
    <source>
        <dbReference type="ARBA" id="ARBA00005753"/>
    </source>
</evidence>
<dbReference type="GO" id="GO:0033554">
    <property type="term" value="P:cellular response to stress"/>
    <property type="evidence" value="ECO:0007669"/>
    <property type="project" value="UniProtKB-ARBA"/>
</dbReference>
<reference evidence="10" key="1">
    <citation type="journal article" date="2014" name="Genome Biol. Evol.">
        <title>Gene Loss Rather Than Gene Gain Is Associated with a Host Jump from Monocots to Dicots in the Smut Fungus Melanopsichium pennsylvanicum.</title>
        <authorList>
            <person name="Sharma R."/>
            <person name="Mishra B."/>
            <person name="Runge F."/>
            <person name="Thines M."/>
        </authorList>
    </citation>
    <scope>NUCLEOTIDE SEQUENCE</scope>
    <source>
        <strain evidence="10">4</strain>
    </source>
</reference>
<feature type="compositionally biased region" description="Low complexity" evidence="8">
    <location>
        <begin position="90"/>
        <end position="103"/>
    </location>
</feature>
<dbReference type="EMBL" id="HG529928">
    <property type="protein sequence ID" value="CDI57154.1"/>
    <property type="molecule type" value="Genomic_DNA"/>
</dbReference>
<dbReference type="InterPro" id="IPR000595">
    <property type="entry name" value="cNMP-bd_dom"/>
</dbReference>
<keyword evidence="6" id="KW-0547">Nucleotide-binding</keyword>
<keyword evidence="4" id="KW-0116">cAMP-binding</keyword>
<organism evidence="10">
    <name type="scientific">Melanopsichium pennsylvanicum 4</name>
    <dbReference type="NCBI Taxonomy" id="1398559"/>
    <lineage>
        <taxon>Eukaryota</taxon>
        <taxon>Fungi</taxon>
        <taxon>Dikarya</taxon>
        <taxon>Basidiomycota</taxon>
        <taxon>Ustilaginomycotina</taxon>
        <taxon>Ustilaginomycetes</taxon>
        <taxon>Ustilaginales</taxon>
        <taxon>Ustilaginaceae</taxon>
        <taxon>Melanopsichium</taxon>
    </lineage>
</organism>
<comment type="similarity">
    <text evidence="1">Belongs to the cAMP-dependent kinase regulatory chain family.</text>
</comment>
<dbReference type="FunFam" id="2.60.120.10:FF:000039">
    <property type="entry name" value="cAMP-dependent protein kinase regulatory subunit"/>
    <property type="match status" value="1"/>
</dbReference>
<dbReference type="PANTHER" id="PTHR11635">
    <property type="entry name" value="CAMP-DEPENDENT PROTEIN KINASE REGULATORY CHAIN"/>
    <property type="match status" value="1"/>
</dbReference>
<dbReference type="GO" id="GO:0030552">
    <property type="term" value="F:cAMP binding"/>
    <property type="evidence" value="ECO:0007669"/>
    <property type="project" value="UniProtKB-KW"/>
</dbReference>
<dbReference type="CDD" id="cd12098">
    <property type="entry name" value="DD_R_ScPKA-like"/>
    <property type="match status" value="1"/>
</dbReference>
<evidence type="ECO:0000256" key="6">
    <source>
        <dbReference type="ARBA" id="ARBA00022741"/>
    </source>
</evidence>
<keyword evidence="7" id="KW-0114">cAMP</keyword>
<protein>
    <recommendedName>
        <fullName evidence="2">cAMP-dependent protein kinase regulatory subunit</fullName>
    </recommendedName>
</protein>
<feature type="compositionally biased region" description="Low complexity" evidence="8">
    <location>
        <begin position="123"/>
        <end position="143"/>
    </location>
</feature>
<evidence type="ECO:0000256" key="2">
    <source>
        <dbReference type="ARBA" id="ARBA00020355"/>
    </source>
</evidence>
<dbReference type="PRINTS" id="PR00103">
    <property type="entry name" value="CAMPKINASE"/>
</dbReference>
<dbReference type="InterPro" id="IPR018488">
    <property type="entry name" value="cNMP-bd_CS"/>
</dbReference>
<dbReference type="SMART" id="SM00100">
    <property type="entry name" value="cNMP"/>
    <property type="match status" value="2"/>
</dbReference>
<dbReference type="InterPro" id="IPR018490">
    <property type="entry name" value="cNMP-bd_dom_sf"/>
</dbReference>
<proteinExistence type="inferred from homology"/>
<dbReference type="GO" id="GO:0004862">
    <property type="term" value="F:cAMP-dependent protein kinase inhibitor activity"/>
    <property type="evidence" value="ECO:0007669"/>
    <property type="project" value="TreeGrafter"/>
</dbReference>
<feature type="region of interest" description="Disordered" evidence="8">
    <location>
        <begin position="77"/>
        <end position="150"/>
    </location>
</feature>
<evidence type="ECO:0000256" key="7">
    <source>
        <dbReference type="ARBA" id="ARBA00023149"/>
    </source>
</evidence>
<feature type="domain" description="Cyclic nucleotide-binding" evidence="9">
    <location>
        <begin position="334"/>
        <end position="474"/>
    </location>
</feature>